<evidence type="ECO:0000313" key="5">
    <source>
        <dbReference type="EMBL" id="KAL3406254.1"/>
    </source>
</evidence>
<feature type="repeat" description="TPR" evidence="3">
    <location>
        <begin position="383"/>
        <end position="416"/>
    </location>
</feature>
<reference evidence="5 6" key="1">
    <citation type="journal article" date="2024" name="bioRxiv">
        <title>A reference genome for Trichogramma kaykai: A tiny desert-dwelling parasitoid wasp with competing sex-ratio distorters.</title>
        <authorList>
            <person name="Culotta J."/>
            <person name="Lindsey A.R."/>
        </authorList>
    </citation>
    <scope>NUCLEOTIDE SEQUENCE [LARGE SCALE GENOMIC DNA]</scope>
    <source>
        <strain evidence="5 6">KSX58</strain>
    </source>
</reference>
<protein>
    <recommendedName>
        <fullName evidence="4">J domain-containing protein</fullName>
    </recommendedName>
</protein>
<dbReference type="Proteomes" id="UP001627154">
    <property type="component" value="Unassembled WGS sequence"/>
</dbReference>
<dbReference type="CDD" id="cd06257">
    <property type="entry name" value="DnaJ"/>
    <property type="match status" value="1"/>
</dbReference>
<dbReference type="Pfam" id="PF13432">
    <property type="entry name" value="TPR_16"/>
    <property type="match status" value="1"/>
</dbReference>
<accession>A0ABD2XMC1</accession>
<dbReference type="SUPFAM" id="SSF46565">
    <property type="entry name" value="Chaperone J-domain"/>
    <property type="match status" value="1"/>
</dbReference>
<dbReference type="SMART" id="SM00271">
    <property type="entry name" value="DnaJ"/>
    <property type="match status" value="1"/>
</dbReference>
<evidence type="ECO:0000256" key="1">
    <source>
        <dbReference type="ARBA" id="ARBA00022737"/>
    </source>
</evidence>
<dbReference type="InterPro" id="IPR001623">
    <property type="entry name" value="DnaJ_domain"/>
</dbReference>
<name>A0ABD2XMC1_9HYME</name>
<dbReference type="SUPFAM" id="SSF48452">
    <property type="entry name" value="TPR-like"/>
    <property type="match status" value="2"/>
</dbReference>
<proteinExistence type="predicted"/>
<dbReference type="PANTHER" id="PTHR45188">
    <property type="entry name" value="DNAJ PROTEIN P58IPK HOMOLOG"/>
    <property type="match status" value="1"/>
</dbReference>
<dbReference type="PROSITE" id="PS50005">
    <property type="entry name" value="TPR"/>
    <property type="match status" value="3"/>
</dbReference>
<dbReference type="InterPro" id="IPR011990">
    <property type="entry name" value="TPR-like_helical_dom_sf"/>
</dbReference>
<dbReference type="PROSITE" id="PS50076">
    <property type="entry name" value="DNAJ_2"/>
    <property type="match status" value="1"/>
</dbReference>
<evidence type="ECO:0000259" key="4">
    <source>
        <dbReference type="PROSITE" id="PS50076"/>
    </source>
</evidence>
<keyword evidence="1" id="KW-0677">Repeat</keyword>
<dbReference type="EMBL" id="JBJJXI010000019">
    <property type="protein sequence ID" value="KAL3406254.1"/>
    <property type="molecule type" value="Genomic_DNA"/>
</dbReference>
<dbReference type="Gene3D" id="1.25.40.10">
    <property type="entry name" value="Tetratricopeptide repeat domain"/>
    <property type="match status" value="1"/>
</dbReference>
<organism evidence="5 6">
    <name type="scientific">Trichogramma kaykai</name>
    <dbReference type="NCBI Taxonomy" id="54128"/>
    <lineage>
        <taxon>Eukaryota</taxon>
        <taxon>Metazoa</taxon>
        <taxon>Ecdysozoa</taxon>
        <taxon>Arthropoda</taxon>
        <taxon>Hexapoda</taxon>
        <taxon>Insecta</taxon>
        <taxon>Pterygota</taxon>
        <taxon>Neoptera</taxon>
        <taxon>Endopterygota</taxon>
        <taxon>Hymenoptera</taxon>
        <taxon>Apocrita</taxon>
        <taxon>Proctotrupomorpha</taxon>
        <taxon>Chalcidoidea</taxon>
        <taxon>Trichogrammatidae</taxon>
        <taxon>Trichogramma</taxon>
    </lineage>
</organism>
<keyword evidence="6" id="KW-1185">Reference proteome</keyword>
<evidence type="ECO:0000256" key="2">
    <source>
        <dbReference type="ARBA" id="ARBA00022803"/>
    </source>
</evidence>
<dbReference type="Gene3D" id="1.10.287.110">
    <property type="entry name" value="DnaJ domain"/>
    <property type="match status" value="1"/>
</dbReference>
<comment type="caution">
    <text evidence="5">The sequence shown here is derived from an EMBL/GenBank/DDBJ whole genome shotgun (WGS) entry which is preliminary data.</text>
</comment>
<feature type="repeat" description="TPR" evidence="3">
    <location>
        <begin position="116"/>
        <end position="149"/>
    </location>
</feature>
<dbReference type="InterPro" id="IPR019734">
    <property type="entry name" value="TPR_rpt"/>
</dbReference>
<dbReference type="SMART" id="SM00028">
    <property type="entry name" value="TPR"/>
    <property type="match status" value="8"/>
</dbReference>
<dbReference type="Pfam" id="PF00226">
    <property type="entry name" value="DnaJ"/>
    <property type="match status" value="1"/>
</dbReference>
<dbReference type="PRINTS" id="PR00625">
    <property type="entry name" value="JDOMAIN"/>
</dbReference>
<evidence type="ECO:0000256" key="3">
    <source>
        <dbReference type="PROSITE-ProRule" id="PRU00339"/>
    </source>
</evidence>
<dbReference type="AlphaFoldDB" id="A0ABD2XMC1"/>
<dbReference type="Pfam" id="PF13181">
    <property type="entry name" value="TPR_8"/>
    <property type="match status" value="1"/>
</dbReference>
<gene>
    <name evidence="5" type="ORF">TKK_001610</name>
</gene>
<evidence type="ECO:0000313" key="6">
    <source>
        <dbReference type="Proteomes" id="UP001627154"/>
    </source>
</evidence>
<dbReference type="Pfam" id="PF00515">
    <property type="entry name" value="TPR_1"/>
    <property type="match status" value="2"/>
</dbReference>
<dbReference type="InterPro" id="IPR036869">
    <property type="entry name" value="J_dom_sf"/>
</dbReference>
<dbReference type="PANTHER" id="PTHR45188:SF2">
    <property type="entry name" value="DNAJ HOMOLOG SUBFAMILY C MEMBER 7"/>
    <property type="match status" value="1"/>
</dbReference>
<keyword evidence="2 3" id="KW-0802">TPR repeat</keyword>
<feature type="repeat" description="TPR" evidence="3">
    <location>
        <begin position="265"/>
        <end position="298"/>
    </location>
</feature>
<sequence length="546" mass="62372">MAVDDPTATVIDLSSTVDNTTIIGPGIKSNPSPTMAGSTTSLPAQVDQAAASAPAAATSAAADLDNTCKPTEPKMLKPEQLAEIKKEEANRLYSAKQYKQALVVYNEVIEMCPDVARYYSNRCACFMMMSQYRDALKDAKRCLELDPNFTKAYNRLIKCSLLTGDATEAETAIAKLEKIQPNSSSSIAEELQNLAKLKRYLTEADTAYTSKDYRKVVYCMDRCAEVSPFCSTFKVKKAESLMYLERYSEAEMAANDVLHTDKQNVDAIYIRGTCLYYQDNIDSALKHFQQVFRLAPDHKKALETYKKLKTIKKLKNDGNYVFRSEGYLDAYKIYEQALLVDPANKKVNAKLYFNKATAAAKMQDYRDAIVQCTEALKLDDKYLKALLRRAFSYMILQEYEEAVRDYERALKLDKSRENKRLLMDAQKALKKSKRKDYYKILGIEKNASTEDIKKAYRKRAMVHHPDRHSNASDAEKKEQEKKFKEVGEAYGILSDPKKRSRYDNGHDLEDNDFNFQDMDMESRFQSFFENPFANDCGRGGFRFEYL</sequence>
<feature type="domain" description="J" evidence="4">
    <location>
        <begin position="436"/>
        <end position="506"/>
    </location>
</feature>